<keyword evidence="7" id="KW-0378">Hydrolase</keyword>
<evidence type="ECO:0000256" key="11">
    <source>
        <dbReference type="ARBA" id="ARBA00043671"/>
    </source>
</evidence>
<sequence length="440" mass="47306">MKRTVRAGSVLALAVLLLAAPGTALAHDDTHNYTTKTPYSPQERLRDYEAPPRGFVPVFTESVARHGSRAMSDSEDGDAVLAVLSDAQAKGGLTHLGAALAPQVQALLDAGASIGYGNLSGLGASEQRETALRMESRLPGLFADIVARQRPIEVETSGVKRAVASADAFTGGLAAGNPALTGLIQAPVTNKDQLYFHKQPQNADYQAYADGDPDLLAALARIDEQPRTAQVARHVVSRLFTPAYAAGVPTADQVSFARSLFELYSVAPDLRVEAPRANLDPFLPAADAAWLAYLDDAEEFYQSGPAFAGRDITYKMAAPLLDDLFAELEAKAGGTSAKGAVLRFTHAEEVEPLAVLLQLPGSTKQARLDQPYTYANNPWRGASVAPMAANIQWDLFAKGGTYLVRMLYNERETAFPPSCHPIARGSVYYRLSELERCFDR</sequence>
<evidence type="ECO:0000256" key="12">
    <source>
        <dbReference type="ARBA" id="ARBA00043691"/>
    </source>
</evidence>
<evidence type="ECO:0000256" key="2">
    <source>
        <dbReference type="ARBA" id="ARBA00008422"/>
    </source>
</evidence>
<protein>
    <recommendedName>
        <fullName evidence="5">Multiple inositol polyphosphate phosphatase 1</fullName>
        <ecNumber evidence="4">3.1.3.62</ecNumber>
        <ecNumber evidence="3">3.1.3.80</ecNumber>
    </recommendedName>
    <alternativeName>
        <fullName evidence="9">2,3-bisphosphoglycerate 3-phosphatase</fullName>
    </alternativeName>
</protein>
<evidence type="ECO:0000256" key="14">
    <source>
        <dbReference type="SAM" id="SignalP"/>
    </source>
</evidence>
<dbReference type="PANTHER" id="PTHR20963:SF8">
    <property type="entry name" value="MULTIPLE INOSITOL POLYPHOSPHATE PHOSPHATASE 1"/>
    <property type="match status" value="1"/>
</dbReference>
<dbReference type="RefSeq" id="WP_345132922.1">
    <property type="nucleotide sequence ID" value="NZ_BAABAT010000022.1"/>
</dbReference>
<evidence type="ECO:0000256" key="7">
    <source>
        <dbReference type="ARBA" id="ARBA00022801"/>
    </source>
</evidence>
<evidence type="ECO:0000313" key="16">
    <source>
        <dbReference type="Proteomes" id="UP001500620"/>
    </source>
</evidence>
<evidence type="ECO:0000256" key="10">
    <source>
        <dbReference type="ARBA" id="ARBA00043668"/>
    </source>
</evidence>
<comment type="caution">
    <text evidence="15">The sequence shown here is derived from an EMBL/GenBank/DDBJ whole genome shotgun (WGS) entry which is preliminary data.</text>
</comment>
<name>A0ABP8DH71_9ACTN</name>
<evidence type="ECO:0000256" key="3">
    <source>
        <dbReference type="ARBA" id="ARBA00012976"/>
    </source>
</evidence>
<comment type="catalytic activity">
    <reaction evidence="12">
        <text>1D-myo-inositol hexakisphosphate + H2O = 1D-myo-inositol 1,2,4,5,6-pentakisphosphate + phosphate</text>
        <dbReference type="Rhea" id="RHEA:16989"/>
        <dbReference type="ChEBI" id="CHEBI:15377"/>
        <dbReference type="ChEBI" id="CHEBI:43474"/>
        <dbReference type="ChEBI" id="CHEBI:57798"/>
        <dbReference type="ChEBI" id="CHEBI:58130"/>
        <dbReference type="EC" id="3.1.3.62"/>
    </reaction>
    <physiologicalReaction direction="left-to-right" evidence="12">
        <dbReference type="Rhea" id="RHEA:16990"/>
    </physiologicalReaction>
</comment>
<dbReference type="EC" id="3.1.3.62" evidence="4"/>
<dbReference type="InterPro" id="IPR029033">
    <property type="entry name" value="His_PPase_superfam"/>
</dbReference>
<comment type="similarity">
    <text evidence="2">Belongs to the histidine acid phosphatase family. MINPP1 subfamily.</text>
</comment>
<dbReference type="InterPro" id="IPR000560">
    <property type="entry name" value="His_Pase_clade-2"/>
</dbReference>
<dbReference type="Gene3D" id="3.40.50.1240">
    <property type="entry name" value="Phosphoglycerate mutase-like"/>
    <property type="match status" value="1"/>
</dbReference>
<dbReference type="SUPFAM" id="SSF53254">
    <property type="entry name" value="Phosphoglycerate mutase-like"/>
    <property type="match status" value="1"/>
</dbReference>
<feature type="chain" id="PRO_5046337050" description="Multiple inositol polyphosphate phosphatase 1" evidence="14">
    <location>
        <begin position="27"/>
        <end position="440"/>
    </location>
</feature>
<comment type="catalytic activity">
    <reaction evidence="13">
        <text>(2R)-2,3-bisphosphoglycerate + H2O = (2R)-2-phosphoglycerate + phosphate</text>
        <dbReference type="Rhea" id="RHEA:27381"/>
        <dbReference type="ChEBI" id="CHEBI:15377"/>
        <dbReference type="ChEBI" id="CHEBI:43474"/>
        <dbReference type="ChEBI" id="CHEBI:58248"/>
        <dbReference type="ChEBI" id="CHEBI:58289"/>
        <dbReference type="EC" id="3.1.3.80"/>
    </reaction>
    <physiologicalReaction direction="left-to-right" evidence="13">
        <dbReference type="Rhea" id="RHEA:27382"/>
    </physiologicalReaction>
</comment>
<feature type="signal peptide" evidence="14">
    <location>
        <begin position="1"/>
        <end position="26"/>
    </location>
</feature>
<proteinExistence type="inferred from homology"/>
<evidence type="ECO:0000256" key="8">
    <source>
        <dbReference type="ARBA" id="ARBA00023136"/>
    </source>
</evidence>
<evidence type="ECO:0000256" key="6">
    <source>
        <dbReference type="ARBA" id="ARBA00022729"/>
    </source>
</evidence>
<evidence type="ECO:0000256" key="1">
    <source>
        <dbReference type="ARBA" id="ARBA00004370"/>
    </source>
</evidence>
<dbReference type="Pfam" id="PF00328">
    <property type="entry name" value="His_Phos_2"/>
    <property type="match status" value="1"/>
</dbReference>
<evidence type="ECO:0000256" key="13">
    <source>
        <dbReference type="ARBA" id="ARBA00043832"/>
    </source>
</evidence>
<evidence type="ECO:0000313" key="15">
    <source>
        <dbReference type="EMBL" id="GAA4255906.1"/>
    </source>
</evidence>
<comment type="catalytic activity">
    <reaction evidence="10">
        <text>1D-myo-inositol 1,2,5,6-tetrakisphosphate + H2O = 1D-myo-inositol 1,2,6-trisphosphate + phosphate</text>
        <dbReference type="Rhea" id="RHEA:77119"/>
        <dbReference type="ChEBI" id="CHEBI:15377"/>
        <dbReference type="ChEBI" id="CHEBI:43474"/>
        <dbReference type="ChEBI" id="CHEBI:195535"/>
        <dbReference type="ChEBI" id="CHEBI:195537"/>
        <dbReference type="EC" id="3.1.3.62"/>
    </reaction>
    <physiologicalReaction direction="left-to-right" evidence="10">
        <dbReference type="Rhea" id="RHEA:77120"/>
    </physiologicalReaction>
</comment>
<dbReference type="EC" id="3.1.3.80" evidence="3"/>
<evidence type="ECO:0000256" key="5">
    <source>
        <dbReference type="ARBA" id="ARBA00018097"/>
    </source>
</evidence>
<accession>A0ABP8DH71</accession>
<dbReference type="PANTHER" id="PTHR20963">
    <property type="entry name" value="MULTIPLE INOSITOL POLYPHOSPHATE PHOSPHATASE-RELATED"/>
    <property type="match status" value="1"/>
</dbReference>
<dbReference type="Proteomes" id="UP001500620">
    <property type="component" value="Unassembled WGS sequence"/>
</dbReference>
<comment type="catalytic activity">
    <reaction evidence="11">
        <text>1D-myo-inositol 1,2,4,5,6-pentakisphosphate + H2O = 1D-myo-inositol 1,2,5,6-tetrakisphosphate + phosphate</text>
        <dbReference type="Rhea" id="RHEA:77115"/>
        <dbReference type="ChEBI" id="CHEBI:15377"/>
        <dbReference type="ChEBI" id="CHEBI:43474"/>
        <dbReference type="ChEBI" id="CHEBI:57798"/>
        <dbReference type="ChEBI" id="CHEBI:195535"/>
        <dbReference type="EC" id="3.1.3.62"/>
    </reaction>
    <physiologicalReaction direction="left-to-right" evidence="11">
        <dbReference type="Rhea" id="RHEA:77116"/>
    </physiologicalReaction>
</comment>
<comment type="subcellular location">
    <subcellularLocation>
        <location evidence="1">Membrane</location>
    </subcellularLocation>
</comment>
<organism evidence="15 16">
    <name type="scientific">Dactylosporangium darangshiense</name>
    <dbReference type="NCBI Taxonomy" id="579108"/>
    <lineage>
        <taxon>Bacteria</taxon>
        <taxon>Bacillati</taxon>
        <taxon>Actinomycetota</taxon>
        <taxon>Actinomycetes</taxon>
        <taxon>Micromonosporales</taxon>
        <taxon>Micromonosporaceae</taxon>
        <taxon>Dactylosporangium</taxon>
    </lineage>
</organism>
<evidence type="ECO:0000256" key="9">
    <source>
        <dbReference type="ARBA" id="ARBA00031642"/>
    </source>
</evidence>
<evidence type="ECO:0000256" key="4">
    <source>
        <dbReference type="ARBA" id="ARBA00013040"/>
    </source>
</evidence>
<dbReference type="EMBL" id="BAABAT010000022">
    <property type="protein sequence ID" value="GAA4255906.1"/>
    <property type="molecule type" value="Genomic_DNA"/>
</dbReference>
<keyword evidence="6 14" id="KW-0732">Signal</keyword>
<keyword evidence="16" id="KW-1185">Reference proteome</keyword>
<reference evidence="16" key="1">
    <citation type="journal article" date="2019" name="Int. J. Syst. Evol. Microbiol.">
        <title>The Global Catalogue of Microorganisms (GCM) 10K type strain sequencing project: providing services to taxonomists for standard genome sequencing and annotation.</title>
        <authorList>
            <consortium name="The Broad Institute Genomics Platform"/>
            <consortium name="The Broad Institute Genome Sequencing Center for Infectious Disease"/>
            <person name="Wu L."/>
            <person name="Ma J."/>
        </authorList>
    </citation>
    <scope>NUCLEOTIDE SEQUENCE [LARGE SCALE GENOMIC DNA]</scope>
    <source>
        <strain evidence="16">JCM 17441</strain>
    </source>
</reference>
<gene>
    <name evidence="15" type="ORF">GCM10022255_066620</name>
</gene>
<keyword evidence="8" id="KW-0472">Membrane</keyword>